<dbReference type="PANTHER" id="PTHR10655">
    <property type="entry name" value="LYSOPHOSPHOLIPASE-RELATED"/>
    <property type="match status" value="1"/>
</dbReference>
<protein>
    <submittedName>
        <fullName evidence="4">Alpha/beta hydrolase</fullName>
    </submittedName>
</protein>
<accession>A0ABW3GL10</accession>
<dbReference type="PANTHER" id="PTHR10655:SF17">
    <property type="entry name" value="LYSOPHOSPHOLIPASE-LIKE PROTEIN 1"/>
    <property type="match status" value="1"/>
</dbReference>
<dbReference type="Pfam" id="PF02230">
    <property type="entry name" value="Abhydrolase_2"/>
    <property type="match status" value="1"/>
</dbReference>
<name>A0ABW3GL10_9PROT</name>
<keyword evidence="2 4" id="KW-0378">Hydrolase</keyword>
<evidence type="ECO:0000259" key="3">
    <source>
        <dbReference type="Pfam" id="PF02230"/>
    </source>
</evidence>
<evidence type="ECO:0000313" key="5">
    <source>
        <dbReference type="Proteomes" id="UP001597106"/>
    </source>
</evidence>
<evidence type="ECO:0000256" key="1">
    <source>
        <dbReference type="ARBA" id="ARBA00006499"/>
    </source>
</evidence>
<organism evidence="4 5">
    <name type="scientific">Methylophilus glucosoxydans</name>
    <dbReference type="NCBI Taxonomy" id="752553"/>
    <lineage>
        <taxon>Bacteria</taxon>
        <taxon>Pseudomonadati</taxon>
        <taxon>Pseudomonadota</taxon>
        <taxon>Betaproteobacteria</taxon>
        <taxon>Nitrosomonadales</taxon>
        <taxon>Methylophilaceae</taxon>
        <taxon>Methylophilus</taxon>
    </lineage>
</organism>
<dbReference type="Proteomes" id="UP001597106">
    <property type="component" value="Unassembled WGS sequence"/>
</dbReference>
<evidence type="ECO:0000256" key="2">
    <source>
        <dbReference type="ARBA" id="ARBA00022801"/>
    </source>
</evidence>
<dbReference type="InterPro" id="IPR029058">
    <property type="entry name" value="AB_hydrolase_fold"/>
</dbReference>
<feature type="domain" description="Phospholipase/carboxylesterase/thioesterase" evidence="3">
    <location>
        <begin position="10"/>
        <end position="212"/>
    </location>
</feature>
<dbReference type="SUPFAM" id="SSF53474">
    <property type="entry name" value="alpha/beta-Hydrolases"/>
    <property type="match status" value="1"/>
</dbReference>
<sequence>MLEQLAVNKNCSSTVLWLHGLGADGHDFEPVVQMLNLPHIKFILPHAPYRPVTLNNGYEMRAWYDIFGLQPDSPQDEVGIKSMQATLNAMIEAEIAQGIPAHRILLAGFSQGGAMALHTATRFPQTLAGVLALSTYLPLKSQLSQEKHPANQQCPIWMAHGRFDSVITMATAQASRQTLEATGYAVEWHEYDMPHSVCDEEINDIRQFLLKVLPPAQ</sequence>
<dbReference type="InterPro" id="IPR003140">
    <property type="entry name" value="PLipase/COase/thioEstase"/>
</dbReference>
<proteinExistence type="inferred from homology"/>
<gene>
    <name evidence="4" type="ORF">ACFQ1T_05815</name>
</gene>
<comment type="similarity">
    <text evidence="1">Belongs to the AB hydrolase superfamily. AB hydrolase 2 family.</text>
</comment>
<dbReference type="EMBL" id="JBHTJW010000002">
    <property type="protein sequence ID" value="MFD0929292.1"/>
    <property type="molecule type" value="Genomic_DNA"/>
</dbReference>
<keyword evidence="5" id="KW-1185">Reference proteome</keyword>
<dbReference type="RefSeq" id="WP_379074745.1">
    <property type="nucleotide sequence ID" value="NZ_JBHTJW010000002.1"/>
</dbReference>
<comment type="caution">
    <text evidence="4">The sequence shown here is derived from an EMBL/GenBank/DDBJ whole genome shotgun (WGS) entry which is preliminary data.</text>
</comment>
<evidence type="ECO:0000313" key="4">
    <source>
        <dbReference type="EMBL" id="MFD0929292.1"/>
    </source>
</evidence>
<dbReference type="InterPro" id="IPR050565">
    <property type="entry name" value="LYPA1-2/EST-like"/>
</dbReference>
<dbReference type="GO" id="GO:0016787">
    <property type="term" value="F:hydrolase activity"/>
    <property type="evidence" value="ECO:0007669"/>
    <property type="project" value="UniProtKB-KW"/>
</dbReference>
<reference evidence="5" key="1">
    <citation type="journal article" date="2019" name="Int. J. Syst. Evol. Microbiol.">
        <title>The Global Catalogue of Microorganisms (GCM) 10K type strain sequencing project: providing services to taxonomists for standard genome sequencing and annotation.</title>
        <authorList>
            <consortium name="The Broad Institute Genomics Platform"/>
            <consortium name="The Broad Institute Genome Sequencing Center for Infectious Disease"/>
            <person name="Wu L."/>
            <person name="Ma J."/>
        </authorList>
    </citation>
    <scope>NUCLEOTIDE SEQUENCE [LARGE SCALE GENOMIC DNA]</scope>
    <source>
        <strain evidence="5">CCUG 59685</strain>
    </source>
</reference>
<dbReference type="Gene3D" id="3.40.50.1820">
    <property type="entry name" value="alpha/beta hydrolase"/>
    <property type="match status" value="1"/>
</dbReference>